<protein>
    <submittedName>
        <fullName evidence="3">Uncharacterized protein C7orf50</fullName>
    </submittedName>
</protein>
<feature type="region of interest" description="Disordered" evidence="1">
    <location>
        <begin position="56"/>
        <end position="152"/>
    </location>
</feature>
<evidence type="ECO:0000259" key="2">
    <source>
        <dbReference type="Pfam" id="PF10180"/>
    </source>
</evidence>
<name>A0A1C7N9N6_9FUNG</name>
<dbReference type="InParanoid" id="A0A1C7N9N6"/>
<feature type="domain" description="WKF" evidence="2">
    <location>
        <begin position="160"/>
        <end position="218"/>
    </location>
</feature>
<evidence type="ECO:0000256" key="1">
    <source>
        <dbReference type="SAM" id="MobiDB-lite"/>
    </source>
</evidence>
<accession>A0A1C7N9N6</accession>
<dbReference type="InterPro" id="IPR019327">
    <property type="entry name" value="WKF"/>
</dbReference>
<dbReference type="STRING" id="101091.A0A1C7N9N6"/>
<proteinExistence type="predicted"/>
<evidence type="ECO:0000313" key="3">
    <source>
        <dbReference type="EMBL" id="OBZ85853.1"/>
    </source>
</evidence>
<feature type="compositionally biased region" description="Basic and acidic residues" evidence="1">
    <location>
        <begin position="142"/>
        <end position="152"/>
    </location>
</feature>
<evidence type="ECO:0000313" key="4">
    <source>
        <dbReference type="Proteomes" id="UP000093000"/>
    </source>
</evidence>
<dbReference type="OrthoDB" id="10261563at2759"/>
<keyword evidence="4" id="KW-1185">Reference proteome</keyword>
<reference evidence="3 4" key="1">
    <citation type="submission" date="2016-03" db="EMBL/GenBank/DDBJ databases">
        <title>Choanephora cucurbitarum.</title>
        <authorList>
            <person name="Min B."/>
            <person name="Park H."/>
            <person name="Park J.-H."/>
            <person name="Shin H.-D."/>
            <person name="Choi I.-G."/>
        </authorList>
    </citation>
    <scope>NUCLEOTIDE SEQUENCE [LARGE SCALE GENOMIC DNA]</scope>
    <source>
        <strain evidence="3 4">KUS-F28377</strain>
    </source>
</reference>
<dbReference type="AlphaFoldDB" id="A0A1C7N9N6"/>
<feature type="compositionally biased region" description="Basic residues" evidence="1">
    <location>
        <begin position="132"/>
        <end position="141"/>
    </location>
</feature>
<feature type="compositionally biased region" description="Basic and acidic residues" evidence="1">
    <location>
        <begin position="12"/>
        <end position="28"/>
    </location>
</feature>
<dbReference type="EMBL" id="LUGH01000352">
    <property type="protein sequence ID" value="OBZ85853.1"/>
    <property type="molecule type" value="Genomic_DNA"/>
</dbReference>
<dbReference type="PANTHER" id="PTHR22306">
    <property type="entry name" value="CHROMOSOME 7 OPEN READING FRAME 50"/>
    <property type="match status" value="1"/>
</dbReference>
<sequence>MTATPIKTPKAVAEKKGSDKKATKKETPKMTLGQKMLKTMTAQKAAKKALMKGVSNTKISFDEEGNESTVETIVNKLEPEKKKSNSVKKAPAANKKPKQETLKKDDRPAVKKPEPTKKRSVDNDDDENNVKPVKKVKKAKKSKAEVEESKKDAKQEEALAYVRLFVNDRVNWKFKKMLQIWLLSNLYQLPEEDFDNVLVYLKDLQGQAREKTKKEAQDKIPTSSNTLTSYSNVATTNDFDDFDAEKLLAQAAPVQVEEESSEVKRARRIIDVLS</sequence>
<organism evidence="3 4">
    <name type="scientific">Choanephora cucurbitarum</name>
    <dbReference type="NCBI Taxonomy" id="101091"/>
    <lineage>
        <taxon>Eukaryota</taxon>
        <taxon>Fungi</taxon>
        <taxon>Fungi incertae sedis</taxon>
        <taxon>Mucoromycota</taxon>
        <taxon>Mucoromycotina</taxon>
        <taxon>Mucoromycetes</taxon>
        <taxon>Mucorales</taxon>
        <taxon>Mucorineae</taxon>
        <taxon>Choanephoraceae</taxon>
        <taxon>Choanephoroideae</taxon>
        <taxon>Choanephora</taxon>
    </lineage>
</organism>
<dbReference type="Pfam" id="PF10180">
    <property type="entry name" value="WKF"/>
    <property type="match status" value="1"/>
</dbReference>
<feature type="compositionally biased region" description="Basic and acidic residues" evidence="1">
    <location>
        <begin position="97"/>
        <end position="122"/>
    </location>
</feature>
<dbReference type="Proteomes" id="UP000093000">
    <property type="component" value="Unassembled WGS sequence"/>
</dbReference>
<feature type="region of interest" description="Disordered" evidence="1">
    <location>
        <begin position="1"/>
        <end position="32"/>
    </location>
</feature>
<dbReference type="PANTHER" id="PTHR22306:SF2">
    <property type="entry name" value="CHROMOSOME 7 OPEN READING FRAME 50"/>
    <property type="match status" value="1"/>
</dbReference>
<gene>
    <name evidence="3" type="ORF">A0J61_06097</name>
</gene>
<comment type="caution">
    <text evidence="3">The sequence shown here is derived from an EMBL/GenBank/DDBJ whole genome shotgun (WGS) entry which is preliminary data.</text>
</comment>